<evidence type="ECO:0000313" key="1">
    <source>
        <dbReference type="EMBL" id="MBW84708.1"/>
    </source>
</evidence>
<dbReference type="PANTHER" id="PTHR34660">
    <property type="entry name" value="MYB-LIKE PROTEIN X"/>
    <property type="match status" value="1"/>
</dbReference>
<accession>A0A2P2IU25</accession>
<organism evidence="1">
    <name type="scientific">Rhizophora mucronata</name>
    <name type="common">Asiatic mangrove</name>
    <dbReference type="NCBI Taxonomy" id="61149"/>
    <lineage>
        <taxon>Eukaryota</taxon>
        <taxon>Viridiplantae</taxon>
        <taxon>Streptophyta</taxon>
        <taxon>Embryophyta</taxon>
        <taxon>Tracheophyta</taxon>
        <taxon>Spermatophyta</taxon>
        <taxon>Magnoliopsida</taxon>
        <taxon>eudicotyledons</taxon>
        <taxon>Gunneridae</taxon>
        <taxon>Pentapetalae</taxon>
        <taxon>rosids</taxon>
        <taxon>fabids</taxon>
        <taxon>Malpighiales</taxon>
        <taxon>Rhizophoraceae</taxon>
        <taxon>Rhizophora</taxon>
    </lineage>
</organism>
<protein>
    <submittedName>
        <fullName evidence="1">DNA binding protein</fullName>
    </submittedName>
</protein>
<sequence>MNGYIPDNGPLPNKFQRPIPSSNLFIVNGRKLEPYQTAFQPASTKQGPVSNHRVDVKEHKTNGLITASRLDACLTRRPANIPANENDEMYQKPPHPDEKYLNWILSVSRLDTLPDSNDQEWLANSNHLQTDKLESSFPGVDGTQQVWAEALHIDSADIVALPYVIPY</sequence>
<reference evidence="1" key="1">
    <citation type="submission" date="2018-02" db="EMBL/GenBank/DDBJ databases">
        <title>Rhizophora mucronata_Transcriptome.</title>
        <authorList>
            <person name="Meera S.P."/>
            <person name="Sreeshan A."/>
            <person name="Augustine A."/>
        </authorList>
    </citation>
    <scope>NUCLEOTIDE SEQUENCE</scope>
    <source>
        <tissue evidence="1">Leaf</tissue>
    </source>
</reference>
<name>A0A2P2IU25_RHIMU</name>
<proteinExistence type="predicted"/>
<dbReference type="EMBL" id="GGEC01004225">
    <property type="protein sequence ID" value="MBW84708.1"/>
    <property type="molecule type" value="Transcribed_RNA"/>
</dbReference>
<dbReference type="AlphaFoldDB" id="A0A2P2IU25"/>
<dbReference type="PANTHER" id="PTHR34660:SF21">
    <property type="entry name" value="MYB-LIKE PROTEIN X ISOFORM X2"/>
    <property type="match status" value="1"/>
</dbReference>